<proteinExistence type="predicted"/>
<protein>
    <submittedName>
        <fullName evidence="1">Uncharacterized protein</fullName>
    </submittedName>
</protein>
<reference evidence="2" key="2">
    <citation type="submission" date="2013-12" db="EMBL/GenBank/DDBJ databases">
        <authorList>
            <person name="Yu Y."/>
            <person name="Lee S."/>
            <person name="de Baynast K."/>
            <person name="Wissotski M."/>
            <person name="Liu L."/>
            <person name="Talag J."/>
            <person name="Goicoechea J."/>
            <person name="Angelova A."/>
            <person name="Jetty R."/>
            <person name="Kudrna D."/>
            <person name="Golser W."/>
            <person name="Rivera L."/>
            <person name="Zhang J."/>
            <person name="Wing R."/>
        </authorList>
    </citation>
    <scope>NUCLEOTIDE SEQUENCE</scope>
</reference>
<reference evidence="1" key="3">
    <citation type="submission" date="2015-04" db="UniProtKB">
        <authorList>
            <consortium name="EnsemblPlants"/>
        </authorList>
    </citation>
    <scope>IDENTIFICATION</scope>
</reference>
<accession>A0A0D9WNV9</accession>
<evidence type="ECO:0000313" key="1">
    <source>
        <dbReference type="EnsemblPlants" id="LPERR06G08400.1"/>
    </source>
</evidence>
<organism evidence="1 2">
    <name type="scientific">Leersia perrieri</name>
    <dbReference type="NCBI Taxonomy" id="77586"/>
    <lineage>
        <taxon>Eukaryota</taxon>
        <taxon>Viridiplantae</taxon>
        <taxon>Streptophyta</taxon>
        <taxon>Embryophyta</taxon>
        <taxon>Tracheophyta</taxon>
        <taxon>Spermatophyta</taxon>
        <taxon>Magnoliopsida</taxon>
        <taxon>Liliopsida</taxon>
        <taxon>Poales</taxon>
        <taxon>Poaceae</taxon>
        <taxon>BOP clade</taxon>
        <taxon>Oryzoideae</taxon>
        <taxon>Oryzeae</taxon>
        <taxon>Oryzinae</taxon>
        <taxon>Leersia</taxon>
    </lineage>
</organism>
<dbReference type="EnsemblPlants" id="LPERR06G08400.1">
    <property type="protein sequence ID" value="LPERR06G08400.1"/>
    <property type="gene ID" value="LPERR06G08400"/>
</dbReference>
<keyword evidence="2" id="KW-1185">Reference proteome</keyword>
<dbReference type="AlphaFoldDB" id="A0A0D9WNV9"/>
<evidence type="ECO:0000313" key="2">
    <source>
        <dbReference type="Proteomes" id="UP000032180"/>
    </source>
</evidence>
<dbReference type="HOGENOM" id="CLU_1498414_0_0_1"/>
<dbReference type="Proteomes" id="UP000032180">
    <property type="component" value="Chromosome 6"/>
</dbReference>
<sequence>MPEAHYSSASTMVPVNCKLSMACTAPSIVLQGPDCLANSADQQQNAPSLINGTLERETQHPRPNQGVDSSSSITQAADILVALSAHGKKDRSSLLQLSLSNRKINLSRTGRIRFDSMPTPLKCKDQNGVERFVFHPCVITATQFSVPTWGVFLKRIASPDGTTLITVLQMRLSIHWRPQA</sequence>
<dbReference type="Gramene" id="LPERR06G08400.1">
    <property type="protein sequence ID" value="LPERR06G08400.1"/>
    <property type="gene ID" value="LPERR06G08400"/>
</dbReference>
<reference evidence="1 2" key="1">
    <citation type="submission" date="2012-08" db="EMBL/GenBank/DDBJ databases">
        <title>Oryza genome evolution.</title>
        <authorList>
            <person name="Wing R.A."/>
        </authorList>
    </citation>
    <scope>NUCLEOTIDE SEQUENCE</scope>
</reference>
<name>A0A0D9WNV9_9ORYZ</name>
<dbReference type="STRING" id="77586.A0A0D9WNV9"/>